<dbReference type="EMBL" id="DS989833">
    <property type="protein sequence ID" value="EFQ96952.1"/>
    <property type="molecule type" value="Genomic_DNA"/>
</dbReference>
<protein>
    <submittedName>
        <fullName evidence="1">Uncharacterized protein</fullName>
    </submittedName>
</protein>
<name>E4V786_ARTGP</name>
<dbReference type="Proteomes" id="UP000002669">
    <property type="component" value="Unassembled WGS sequence"/>
</dbReference>
<dbReference type="VEuPathDB" id="FungiDB:MGYG_09213"/>
<keyword evidence="2" id="KW-1185">Reference proteome</keyword>
<dbReference type="AlphaFoldDB" id="E4V786"/>
<evidence type="ECO:0000313" key="2">
    <source>
        <dbReference type="Proteomes" id="UP000002669"/>
    </source>
</evidence>
<dbReference type="GeneID" id="10024255"/>
<evidence type="ECO:0000313" key="1">
    <source>
        <dbReference type="EMBL" id="EFQ96952.1"/>
    </source>
</evidence>
<dbReference type="HOGENOM" id="CLU_2270049_0_0_1"/>
<feature type="non-terminal residue" evidence="1">
    <location>
        <position position="1"/>
    </location>
</feature>
<gene>
    <name evidence="1" type="ORF">MGYG_09213</name>
</gene>
<proteinExistence type="predicted"/>
<sequence>GLLILKARKNKYLRTILGAYKATLYYYNRVRNLILIRRRKLRGVFTTILYLNLYTPYMNLITSRNFRILEASYNRVYKRQEYRRNLSSLDIRVKEGLEAKRKV</sequence>
<organism evidence="2">
    <name type="scientific">Arthroderma gypseum (strain ATCC MYA-4604 / CBS 118893)</name>
    <name type="common">Microsporum gypseum</name>
    <dbReference type="NCBI Taxonomy" id="535722"/>
    <lineage>
        <taxon>Eukaryota</taxon>
        <taxon>Fungi</taxon>
        <taxon>Dikarya</taxon>
        <taxon>Ascomycota</taxon>
        <taxon>Pezizomycotina</taxon>
        <taxon>Eurotiomycetes</taxon>
        <taxon>Eurotiomycetidae</taxon>
        <taxon>Onygenales</taxon>
        <taxon>Arthrodermataceae</taxon>
        <taxon>Nannizzia</taxon>
    </lineage>
</organism>
<accession>E4V786</accession>
<reference evidence="2" key="1">
    <citation type="journal article" date="2012" name="MBio">
        <title>Comparative genome analysis of Trichophyton rubrum and related dermatophytes reveals candidate genes involved in infection.</title>
        <authorList>
            <person name="Martinez D.A."/>
            <person name="Oliver B.G."/>
            <person name="Graeser Y."/>
            <person name="Goldberg J.M."/>
            <person name="Li W."/>
            <person name="Martinez-Rossi N.M."/>
            <person name="Monod M."/>
            <person name="Shelest E."/>
            <person name="Barton R.C."/>
            <person name="Birch E."/>
            <person name="Brakhage A.A."/>
            <person name="Chen Z."/>
            <person name="Gurr S.J."/>
            <person name="Heiman D."/>
            <person name="Heitman J."/>
            <person name="Kosti I."/>
            <person name="Rossi A."/>
            <person name="Saif S."/>
            <person name="Samalova M."/>
            <person name="Saunders C.W."/>
            <person name="Shea T."/>
            <person name="Summerbell R.C."/>
            <person name="Xu J."/>
            <person name="Young S."/>
            <person name="Zeng Q."/>
            <person name="Birren B.W."/>
            <person name="Cuomo C.A."/>
            <person name="White T.C."/>
        </authorList>
    </citation>
    <scope>NUCLEOTIDE SEQUENCE [LARGE SCALE GENOMIC DNA]</scope>
    <source>
        <strain evidence="2">ATCC MYA-4604 / CBS 118893</strain>
    </source>
</reference>
<dbReference type="InParanoid" id="E4V786"/>
<dbReference type="RefSeq" id="XP_003169025.1">
    <property type="nucleotide sequence ID" value="XM_003168977.1"/>
</dbReference>